<dbReference type="EMBL" id="CP126970">
    <property type="protein sequence ID" value="WIM71203.1"/>
    <property type="molecule type" value="Genomic_DNA"/>
</dbReference>
<dbReference type="Proteomes" id="UP001238805">
    <property type="component" value="Chromosome"/>
</dbReference>
<reference evidence="2 3" key="1">
    <citation type="submission" date="2023-05" db="EMBL/GenBank/DDBJ databases">
        <title>Corynebacterium suedekumii sp. nov. and Corynebacterium breve sp. nov. isolated from raw cow's milk.</title>
        <authorList>
            <person name="Baer M.K."/>
            <person name="Mehl L."/>
            <person name="Hellmuth R."/>
            <person name="Marke G."/>
            <person name="Lipski A."/>
        </authorList>
    </citation>
    <scope>NUCLEOTIDE SEQUENCE [LARGE SCALE GENOMIC DNA]</scope>
    <source>
        <strain evidence="2 3">LM112</strain>
    </source>
</reference>
<feature type="chain" id="PRO_5046448361" evidence="1">
    <location>
        <begin position="29"/>
        <end position="366"/>
    </location>
</feature>
<keyword evidence="3" id="KW-1185">Reference proteome</keyword>
<keyword evidence="2" id="KW-0378">Hydrolase</keyword>
<protein>
    <submittedName>
        <fullName evidence="2">Alpha/beta hydrolase family protein</fullName>
    </submittedName>
</protein>
<feature type="signal peptide" evidence="1">
    <location>
        <begin position="1"/>
        <end position="28"/>
    </location>
</feature>
<dbReference type="GO" id="GO:0016787">
    <property type="term" value="F:hydrolase activity"/>
    <property type="evidence" value="ECO:0007669"/>
    <property type="project" value="UniProtKB-KW"/>
</dbReference>
<dbReference type="PANTHER" id="PTHR48098:SF1">
    <property type="entry name" value="DIACYLGLYCEROL ACYLTRANSFERASE_MYCOLYLTRANSFERASE AG85A"/>
    <property type="match status" value="1"/>
</dbReference>
<evidence type="ECO:0000256" key="1">
    <source>
        <dbReference type="SAM" id="SignalP"/>
    </source>
</evidence>
<dbReference type="InterPro" id="IPR050583">
    <property type="entry name" value="Mycobacterial_A85_antigen"/>
</dbReference>
<dbReference type="InterPro" id="IPR029058">
    <property type="entry name" value="AB_hydrolase_fold"/>
</dbReference>
<dbReference type="RefSeq" id="WP_284875776.1">
    <property type="nucleotide sequence ID" value="NZ_CP126970.1"/>
</dbReference>
<organism evidence="2 3">
    <name type="scientific">Corynebacterium suedekumii</name>
    <dbReference type="NCBI Taxonomy" id="3049801"/>
    <lineage>
        <taxon>Bacteria</taxon>
        <taxon>Bacillati</taxon>
        <taxon>Actinomycetota</taxon>
        <taxon>Actinomycetes</taxon>
        <taxon>Mycobacteriales</taxon>
        <taxon>Corynebacteriaceae</taxon>
        <taxon>Corynebacterium</taxon>
    </lineage>
</organism>
<sequence>MKLLRQIAAPLAALSIAATAFVAPAAGAAELTPTDVADGATLGTIKEMTQDEMAASDRKWIQKTINDERVQKLKVSSPSMGRDIPVAVITAKGGSEGAPTIYMLNGAGGAEQNMDWITSGKMREFYEDKNVNVVIPMQGAFSYYLDWYDKTAGTSYIDGPQMWETFLLKELPGPIEERLGANGKRGIGGYSMSATSSLVLPQKAQGFYDVAGSFSGCAATSAPLPWLYGKLTVNRGGAEPEQLWGPMGGEYNRANDGLINAEKLRGTELYISNASGLAGEKDMPGYYVEQGVDPAVASAGAATLIVEGGAIEAATNQCTHDLKAKLDNAGIPAEYNLRPTGTHSWNYWIEDLHKSWPTFASALGVE</sequence>
<dbReference type="SUPFAM" id="SSF53474">
    <property type="entry name" value="alpha/beta-Hydrolases"/>
    <property type="match status" value="1"/>
</dbReference>
<dbReference type="Gene3D" id="3.40.50.1820">
    <property type="entry name" value="alpha/beta hydrolase"/>
    <property type="match status" value="1"/>
</dbReference>
<name>A0ABY8VNU8_9CORY</name>
<proteinExistence type="predicted"/>
<gene>
    <name evidence="2" type="ORF">QP029_05290</name>
</gene>
<dbReference type="PANTHER" id="PTHR48098">
    <property type="entry name" value="ENTEROCHELIN ESTERASE-RELATED"/>
    <property type="match status" value="1"/>
</dbReference>
<evidence type="ECO:0000313" key="3">
    <source>
        <dbReference type="Proteomes" id="UP001238805"/>
    </source>
</evidence>
<dbReference type="Pfam" id="PF00756">
    <property type="entry name" value="Esterase"/>
    <property type="match status" value="1"/>
</dbReference>
<evidence type="ECO:0000313" key="2">
    <source>
        <dbReference type="EMBL" id="WIM71203.1"/>
    </source>
</evidence>
<dbReference type="InterPro" id="IPR000801">
    <property type="entry name" value="Esterase-like"/>
</dbReference>
<accession>A0ABY8VNU8</accession>
<keyword evidence="1" id="KW-0732">Signal</keyword>